<feature type="transmembrane region" description="Helical" evidence="1">
    <location>
        <begin position="78"/>
        <end position="97"/>
    </location>
</feature>
<proteinExistence type="predicted"/>
<name>G8X2X3_STREN</name>
<dbReference type="KEGG" id="scy:SCATT_37340"/>
<evidence type="ECO:0000313" key="2">
    <source>
        <dbReference type="EMBL" id="AEW96105.1"/>
    </source>
</evidence>
<accession>G8X2X3</accession>
<dbReference type="NCBIfam" id="NF038065">
    <property type="entry name" value="Pr6Pr"/>
    <property type="match status" value="1"/>
</dbReference>
<dbReference type="EMBL" id="CP003219">
    <property type="protein sequence ID" value="AEW96105.1"/>
    <property type="molecule type" value="Genomic_DNA"/>
</dbReference>
<evidence type="ECO:0000313" key="3">
    <source>
        <dbReference type="Proteomes" id="UP000007842"/>
    </source>
</evidence>
<feature type="transmembrane region" description="Helical" evidence="1">
    <location>
        <begin position="38"/>
        <end position="57"/>
    </location>
</feature>
<dbReference type="AlphaFoldDB" id="G8X2X3"/>
<feature type="transmembrane region" description="Helical" evidence="1">
    <location>
        <begin position="184"/>
        <end position="205"/>
    </location>
</feature>
<feature type="transmembrane region" description="Helical" evidence="1">
    <location>
        <begin position="109"/>
        <end position="131"/>
    </location>
</feature>
<dbReference type="Proteomes" id="UP000007842">
    <property type="component" value="Chromosome"/>
</dbReference>
<dbReference type="STRING" id="1003195.SCATT_37340"/>
<organism evidence="2 3">
    <name type="scientific">Streptantibioticus cattleyicolor (strain ATCC 35852 / DSM 46488 / JCM 4925 / NBRC 14057 / NRRL 8057)</name>
    <name type="common">Streptomyces cattleya</name>
    <dbReference type="NCBI Taxonomy" id="1003195"/>
    <lineage>
        <taxon>Bacteria</taxon>
        <taxon>Bacillati</taxon>
        <taxon>Actinomycetota</taxon>
        <taxon>Actinomycetes</taxon>
        <taxon>Kitasatosporales</taxon>
        <taxon>Streptomycetaceae</taxon>
        <taxon>Streptantibioticus</taxon>
    </lineage>
</organism>
<sequence length="233" mass="25012">MTDGRRIAFRGAACAAGVAGLVGTTAQSLSQPGPAEFWIYFTFQSNLLLAVFFGVLVGREVRGAGEPGPFLRGAKGAVTLYILITGLVFNLLLANPASPFYTVQKDSHYLWYSVLLHVVAPVMALLDWLMFGPRGSLRWRHAAMWLAYPLAYLAFALIRGAVVTTGTLYPYPFLDVAKSGYGQVTVNCCALAVAFWLLGVGLVALDRRAAGRGGDEVAVAEDVPAPTAVSRRR</sequence>
<reference evidence="3" key="1">
    <citation type="submission" date="2011-12" db="EMBL/GenBank/DDBJ databases">
        <title>Complete genome sequence of Streptomyces cattleya strain DSM 46488.</title>
        <authorList>
            <person name="Ou H.-Y."/>
            <person name="Li P."/>
            <person name="Zhao C."/>
            <person name="O'Hagan D."/>
            <person name="Deng Z."/>
        </authorList>
    </citation>
    <scope>NUCLEOTIDE SEQUENCE [LARGE SCALE GENOMIC DNA]</scope>
    <source>
        <strain evidence="3">ATCC 35852 / DSM 46488 / JCM 4925 / NBRC 14057 / NRRL 8057</strain>
    </source>
</reference>
<keyword evidence="1" id="KW-0472">Membrane</keyword>
<feature type="transmembrane region" description="Helical" evidence="1">
    <location>
        <begin position="143"/>
        <end position="164"/>
    </location>
</feature>
<protein>
    <recommendedName>
        <fullName evidence="4">Integral membrane protein</fullName>
    </recommendedName>
</protein>
<evidence type="ECO:0008006" key="4">
    <source>
        <dbReference type="Google" id="ProtNLM"/>
    </source>
</evidence>
<dbReference type="HOGENOM" id="CLU_077680_3_1_11"/>
<gene>
    <name evidence="2" type="ordered locus">SCATT_37340</name>
</gene>
<evidence type="ECO:0000256" key="1">
    <source>
        <dbReference type="SAM" id="Phobius"/>
    </source>
</evidence>
<keyword evidence="3" id="KW-1185">Reference proteome</keyword>
<dbReference type="InterPro" id="IPR049713">
    <property type="entry name" value="Pr6Pr-like"/>
</dbReference>
<keyword evidence="1" id="KW-1133">Transmembrane helix</keyword>
<dbReference type="eggNOG" id="COG2141">
    <property type="taxonomic scope" value="Bacteria"/>
</dbReference>
<keyword evidence="1" id="KW-0812">Transmembrane</keyword>
<dbReference type="PATRIC" id="fig|1003195.29.peg.3730"/>